<proteinExistence type="predicted"/>
<organism evidence="2 3">
    <name type="scientific">Pelobacter propionicus (strain DSM 2379 / NBRC 103807 / OttBd1)</name>
    <dbReference type="NCBI Taxonomy" id="338966"/>
    <lineage>
        <taxon>Bacteria</taxon>
        <taxon>Pseudomonadati</taxon>
        <taxon>Thermodesulfobacteriota</taxon>
        <taxon>Desulfuromonadia</taxon>
        <taxon>Desulfuromonadales</taxon>
        <taxon>Desulfuromonadaceae</taxon>
        <taxon>Pelobacter</taxon>
    </lineage>
</organism>
<evidence type="ECO:0000313" key="2">
    <source>
        <dbReference type="EMBL" id="ABL00355.1"/>
    </source>
</evidence>
<dbReference type="HOGENOM" id="CLU_071049_1_0_7"/>
<reference evidence="2 3" key="1">
    <citation type="submission" date="2006-10" db="EMBL/GenBank/DDBJ databases">
        <title>Complete sequence of chromosome of Pelobacter propionicus DSM 2379.</title>
        <authorList>
            <consortium name="US DOE Joint Genome Institute"/>
            <person name="Copeland A."/>
            <person name="Lucas S."/>
            <person name="Lapidus A."/>
            <person name="Barry K."/>
            <person name="Detter J.C."/>
            <person name="Glavina del Rio T."/>
            <person name="Hammon N."/>
            <person name="Israni S."/>
            <person name="Dalin E."/>
            <person name="Tice H."/>
            <person name="Pitluck S."/>
            <person name="Saunders E."/>
            <person name="Brettin T."/>
            <person name="Bruce D."/>
            <person name="Han C."/>
            <person name="Tapia R."/>
            <person name="Schmutz J."/>
            <person name="Larimer F."/>
            <person name="Land M."/>
            <person name="Hauser L."/>
            <person name="Kyrpides N."/>
            <person name="Kim E."/>
            <person name="Lovley D."/>
            <person name="Richardson P."/>
        </authorList>
    </citation>
    <scope>NUCLEOTIDE SEQUENCE [LARGE SCALE GENOMIC DNA]</scope>
    <source>
        <strain evidence="3">DSM 2379 / NBRC 103807 / OttBd1</strain>
    </source>
</reference>
<evidence type="ECO:0000313" key="3">
    <source>
        <dbReference type="Proteomes" id="UP000006732"/>
    </source>
</evidence>
<dbReference type="InterPro" id="IPR007345">
    <property type="entry name" value="Polysacch_pyruvyl_Trfase"/>
</dbReference>
<dbReference type="EMBL" id="CP000482">
    <property type="protein sequence ID" value="ABL00355.1"/>
    <property type="molecule type" value="Genomic_DNA"/>
</dbReference>
<dbReference type="STRING" id="338966.Ppro_2755"/>
<dbReference type="OrthoDB" id="9803627at2"/>
<dbReference type="AlphaFoldDB" id="A1ASN4"/>
<name>A1ASN4_PELPD</name>
<dbReference type="Proteomes" id="UP000006732">
    <property type="component" value="Chromosome"/>
</dbReference>
<dbReference type="eggNOG" id="COG2327">
    <property type="taxonomic scope" value="Bacteria"/>
</dbReference>
<dbReference type="RefSeq" id="WP_011736605.1">
    <property type="nucleotide sequence ID" value="NC_008609.1"/>
</dbReference>
<feature type="domain" description="Polysaccharide pyruvyl transferase" evidence="1">
    <location>
        <begin position="131"/>
        <end position="200"/>
    </location>
</feature>
<protein>
    <submittedName>
        <fullName evidence="2">ExoV domain protein</fullName>
    </submittedName>
</protein>
<accession>A1ASN4</accession>
<keyword evidence="3" id="KW-1185">Reference proteome</keyword>
<dbReference type="KEGG" id="ppd:Ppro_2755"/>
<evidence type="ECO:0000259" key="1">
    <source>
        <dbReference type="Pfam" id="PF04230"/>
    </source>
</evidence>
<dbReference type="Pfam" id="PF04230">
    <property type="entry name" value="PS_pyruv_trans"/>
    <property type="match status" value="1"/>
</dbReference>
<sequence>MGRSRRDIRLFYSLRRSGAINFGDNIAPLLFEHLTGRPVRHAKVHSCDFASIGSIMEMIQKRRHKRLKRFRLDPITIWGSGCLRPEGAISHFLIRPIAVRGVLTRSRLGITDIPLGDPGILFNRLLRPSSVKRFRLGIIPHYTDESSPLISKILEETRHSVLIPVDNDPLLTLKTISECECIVSSSLHGLVAADSLGIPNYKCTFWGRLDGGDYKFKDYCSGIDRPPCEDVVFGGSLNLERLLHPNPALFSYQKNLEAKAAALERVLLDSL</sequence>
<gene>
    <name evidence="2" type="ordered locus">Ppro_2755</name>
</gene>